<evidence type="ECO:0000256" key="4">
    <source>
        <dbReference type="ARBA" id="ARBA00022544"/>
    </source>
</evidence>
<proteinExistence type="inferred from homology"/>
<comment type="similarity">
    <text evidence="2">Belongs to the amino acid-polyamine-organocation (APC) superfamily. Spore germination protein (SGP) (TC 2.A.3.9) family.</text>
</comment>
<dbReference type="AlphaFoldDB" id="A0AA90NRN9"/>
<feature type="transmembrane region" description="Helical" evidence="8">
    <location>
        <begin position="218"/>
        <end position="240"/>
    </location>
</feature>
<dbReference type="Gene3D" id="1.20.1740.10">
    <property type="entry name" value="Amino acid/polyamine transporter I"/>
    <property type="match status" value="1"/>
</dbReference>
<keyword evidence="5 8" id="KW-0812">Transmembrane</keyword>
<feature type="transmembrane region" description="Helical" evidence="8">
    <location>
        <begin position="121"/>
        <end position="138"/>
    </location>
</feature>
<feature type="transmembrane region" description="Helical" evidence="8">
    <location>
        <begin position="336"/>
        <end position="355"/>
    </location>
</feature>
<evidence type="ECO:0000256" key="6">
    <source>
        <dbReference type="ARBA" id="ARBA00022989"/>
    </source>
</evidence>
<dbReference type="GO" id="GO:0009847">
    <property type="term" value="P:spore germination"/>
    <property type="evidence" value="ECO:0007669"/>
    <property type="project" value="InterPro"/>
</dbReference>
<feature type="transmembrane region" description="Helical" evidence="8">
    <location>
        <begin position="12"/>
        <end position="35"/>
    </location>
</feature>
<evidence type="ECO:0000256" key="2">
    <source>
        <dbReference type="ARBA" id="ARBA00007998"/>
    </source>
</evidence>
<comment type="subcellular location">
    <subcellularLocation>
        <location evidence="1">Membrane</location>
        <topology evidence="1">Multi-pass membrane protein</topology>
    </subcellularLocation>
</comment>
<reference evidence="9" key="1">
    <citation type="submission" date="2023-07" db="EMBL/GenBank/DDBJ databases">
        <title>Murine gut Bacillus species.</title>
        <authorList>
            <person name="Gutman E."/>
            <person name="Hashuel R."/>
            <person name="Litvak Y."/>
        </authorList>
    </citation>
    <scope>NUCLEOTIDE SEQUENCE</scope>
    <source>
        <strain evidence="9">RU283</strain>
    </source>
</reference>
<dbReference type="Proteomes" id="UP001178277">
    <property type="component" value="Unassembled WGS sequence"/>
</dbReference>
<keyword evidence="3" id="KW-0813">Transport</keyword>
<dbReference type="NCBIfam" id="TIGR00912">
    <property type="entry name" value="2A0309"/>
    <property type="match status" value="1"/>
</dbReference>
<evidence type="ECO:0000256" key="1">
    <source>
        <dbReference type="ARBA" id="ARBA00004141"/>
    </source>
</evidence>
<dbReference type="InterPro" id="IPR004761">
    <property type="entry name" value="Spore_GerAB"/>
</dbReference>
<keyword evidence="6 8" id="KW-1133">Transmembrane helix</keyword>
<feature type="transmembrane region" description="Helical" evidence="8">
    <location>
        <begin position="81"/>
        <end position="101"/>
    </location>
</feature>
<sequence>MLEKGKISSGEFLILVIIFTIGGAILTLPSVLVSLAKQDGWIAYIIATLVGLCFVFLFTRLSSLYPSMTYIEVNEKILGKWIGKISALLFLFYIYYLSSALLSEIGNFFSTQVLVDTPMEMIMILFILTSLFGARLGLEVICRTALIFFPWLVLLLFILFGFLIPDIKFENMQPIFEEGMIPIMKGSYHSLALPYVQLVFFLMITPNVTEKAEMKKNFYLGTLLGGGVLFLVITFSILVLDASNTARLTYPSYKLGMRISIGEFFERVEIIVAFIWVFTEYFKLTICFYGLALGLAQLLGMQNYKILLFPLAFLILTFTIFSHPDIVHYQNFMATAWTPFSLTICFILPLLLLLVGKIKKKKG</sequence>
<dbReference type="RefSeq" id="WP_305160004.1">
    <property type="nucleotide sequence ID" value="NZ_JAUUTP010000008.1"/>
</dbReference>
<feature type="transmembrane region" description="Helical" evidence="8">
    <location>
        <begin position="41"/>
        <end position="61"/>
    </location>
</feature>
<feature type="transmembrane region" description="Helical" evidence="8">
    <location>
        <begin position="306"/>
        <end position="324"/>
    </location>
</feature>
<evidence type="ECO:0000313" key="10">
    <source>
        <dbReference type="Proteomes" id="UP001178277"/>
    </source>
</evidence>
<feature type="transmembrane region" description="Helical" evidence="8">
    <location>
        <begin position="270"/>
        <end position="294"/>
    </location>
</feature>
<feature type="transmembrane region" description="Helical" evidence="8">
    <location>
        <begin position="187"/>
        <end position="206"/>
    </location>
</feature>
<dbReference type="PANTHER" id="PTHR34975">
    <property type="entry name" value="SPORE GERMINATION PROTEIN A2"/>
    <property type="match status" value="1"/>
</dbReference>
<feature type="transmembrane region" description="Helical" evidence="8">
    <location>
        <begin position="145"/>
        <end position="167"/>
    </location>
</feature>
<dbReference type="EMBL" id="JAUUTP010000008">
    <property type="protein sequence ID" value="MDP1418675.1"/>
    <property type="molecule type" value="Genomic_DNA"/>
</dbReference>
<protein>
    <submittedName>
        <fullName evidence="9">Endospore germination permease</fullName>
    </submittedName>
</protein>
<evidence type="ECO:0000256" key="8">
    <source>
        <dbReference type="SAM" id="Phobius"/>
    </source>
</evidence>
<accession>A0AA90NRN9</accession>
<keyword evidence="4" id="KW-0309">Germination</keyword>
<name>A0AA90NRN9_9BACI</name>
<gene>
    <name evidence="9" type="ORF">Q8G35_09660</name>
</gene>
<dbReference type="PANTHER" id="PTHR34975:SF2">
    <property type="entry name" value="SPORE GERMINATION PROTEIN A2"/>
    <property type="match status" value="1"/>
</dbReference>
<evidence type="ECO:0000313" key="9">
    <source>
        <dbReference type="EMBL" id="MDP1418675.1"/>
    </source>
</evidence>
<keyword evidence="7 8" id="KW-0472">Membrane</keyword>
<dbReference type="GO" id="GO:0016020">
    <property type="term" value="C:membrane"/>
    <property type="evidence" value="ECO:0007669"/>
    <property type="project" value="UniProtKB-SubCell"/>
</dbReference>
<evidence type="ECO:0000256" key="3">
    <source>
        <dbReference type="ARBA" id="ARBA00022448"/>
    </source>
</evidence>
<evidence type="ECO:0000256" key="7">
    <source>
        <dbReference type="ARBA" id="ARBA00023136"/>
    </source>
</evidence>
<organism evidence="9 10">
    <name type="scientific">Peribacillus simplex</name>
    <dbReference type="NCBI Taxonomy" id="1478"/>
    <lineage>
        <taxon>Bacteria</taxon>
        <taxon>Bacillati</taxon>
        <taxon>Bacillota</taxon>
        <taxon>Bacilli</taxon>
        <taxon>Bacillales</taxon>
        <taxon>Bacillaceae</taxon>
        <taxon>Peribacillus</taxon>
    </lineage>
</organism>
<dbReference type="Pfam" id="PF03845">
    <property type="entry name" value="Spore_permease"/>
    <property type="match status" value="1"/>
</dbReference>
<evidence type="ECO:0000256" key="5">
    <source>
        <dbReference type="ARBA" id="ARBA00022692"/>
    </source>
</evidence>
<comment type="caution">
    <text evidence="9">The sequence shown here is derived from an EMBL/GenBank/DDBJ whole genome shotgun (WGS) entry which is preliminary data.</text>
</comment>